<dbReference type="InterPro" id="IPR036640">
    <property type="entry name" value="ABC1_TM_sf"/>
</dbReference>
<protein>
    <recommendedName>
        <fullName evidence="5">ABC transmembrane type-1 domain-containing protein</fullName>
    </recommendedName>
</protein>
<dbReference type="EMBL" id="BEZZ01004531">
    <property type="protein sequence ID" value="GCC18628.1"/>
    <property type="molecule type" value="Genomic_DNA"/>
</dbReference>
<dbReference type="SUPFAM" id="SSF90123">
    <property type="entry name" value="ABC transporter transmembrane region"/>
    <property type="match status" value="1"/>
</dbReference>
<keyword evidence="3" id="KW-1133">Transmembrane helix</keyword>
<evidence type="ECO:0000313" key="7">
    <source>
        <dbReference type="Proteomes" id="UP000287033"/>
    </source>
</evidence>
<dbReference type="Proteomes" id="UP000287033">
    <property type="component" value="Unassembled WGS sequence"/>
</dbReference>
<dbReference type="GO" id="GO:0016020">
    <property type="term" value="C:membrane"/>
    <property type="evidence" value="ECO:0007669"/>
    <property type="project" value="UniProtKB-SubCell"/>
</dbReference>
<gene>
    <name evidence="6" type="ORF">chiPu_0021692</name>
</gene>
<name>A0A401RKE9_CHIPU</name>
<dbReference type="PANTHER" id="PTHR43394:SF14">
    <property type="entry name" value="TRANSPORTER 2, ATP BINDING CASSETTE SUBFAMILY B"/>
    <property type="match status" value="1"/>
</dbReference>
<comment type="caution">
    <text evidence="6">The sequence shown here is derived from an EMBL/GenBank/DDBJ whole genome shotgun (WGS) entry which is preliminary data.</text>
</comment>
<reference evidence="6 7" key="1">
    <citation type="journal article" date="2018" name="Nat. Ecol. Evol.">
        <title>Shark genomes provide insights into elasmobranch evolution and the origin of vertebrates.</title>
        <authorList>
            <person name="Hara Y"/>
            <person name="Yamaguchi K"/>
            <person name="Onimaru K"/>
            <person name="Kadota M"/>
            <person name="Koyanagi M"/>
            <person name="Keeley SD"/>
            <person name="Tatsumi K"/>
            <person name="Tanaka K"/>
            <person name="Motone F"/>
            <person name="Kageyama Y"/>
            <person name="Nozu R"/>
            <person name="Adachi N"/>
            <person name="Nishimura O"/>
            <person name="Nakagawa R"/>
            <person name="Tanegashima C"/>
            <person name="Kiyatake I"/>
            <person name="Matsumoto R"/>
            <person name="Murakumo K"/>
            <person name="Nishida K"/>
            <person name="Terakita A"/>
            <person name="Kuratani S"/>
            <person name="Sato K"/>
            <person name="Hyodo S Kuraku.S."/>
        </authorList>
    </citation>
    <scope>NUCLEOTIDE SEQUENCE [LARGE SCALE GENOMIC DNA]</scope>
</reference>
<keyword evidence="2" id="KW-0812">Transmembrane</keyword>
<evidence type="ECO:0000259" key="5">
    <source>
        <dbReference type="PROSITE" id="PS50929"/>
    </source>
</evidence>
<evidence type="ECO:0000256" key="4">
    <source>
        <dbReference type="ARBA" id="ARBA00023136"/>
    </source>
</evidence>
<dbReference type="STRING" id="137246.A0A401RKE9"/>
<dbReference type="InterPro" id="IPR011527">
    <property type="entry name" value="ABC1_TM_dom"/>
</dbReference>
<dbReference type="AlphaFoldDB" id="A0A401RKE9"/>
<dbReference type="PANTHER" id="PTHR43394">
    <property type="entry name" value="ATP-DEPENDENT PERMEASE MDL1, MITOCHONDRIAL"/>
    <property type="match status" value="1"/>
</dbReference>
<dbReference type="Pfam" id="PF00664">
    <property type="entry name" value="ABC_membrane"/>
    <property type="match status" value="1"/>
</dbReference>
<evidence type="ECO:0000256" key="3">
    <source>
        <dbReference type="ARBA" id="ARBA00022989"/>
    </source>
</evidence>
<dbReference type="Gene3D" id="1.20.1560.10">
    <property type="entry name" value="ABC transporter type 1, transmembrane domain"/>
    <property type="match status" value="1"/>
</dbReference>
<dbReference type="GO" id="GO:0005524">
    <property type="term" value="F:ATP binding"/>
    <property type="evidence" value="ECO:0007669"/>
    <property type="project" value="InterPro"/>
</dbReference>
<feature type="non-terminal residue" evidence="6">
    <location>
        <position position="109"/>
    </location>
</feature>
<comment type="subcellular location">
    <subcellularLocation>
        <location evidence="1">Membrane</location>
        <topology evidence="1">Multi-pass membrane protein</topology>
    </subcellularLocation>
</comment>
<evidence type="ECO:0000256" key="1">
    <source>
        <dbReference type="ARBA" id="ARBA00004141"/>
    </source>
</evidence>
<accession>A0A401RKE9</accession>
<keyword evidence="4" id="KW-0472">Membrane</keyword>
<evidence type="ECO:0000256" key="2">
    <source>
        <dbReference type="ARBA" id="ARBA00022692"/>
    </source>
</evidence>
<proteinExistence type="predicted"/>
<feature type="non-terminal residue" evidence="6">
    <location>
        <position position="1"/>
    </location>
</feature>
<dbReference type="InterPro" id="IPR039421">
    <property type="entry name" value="Type_1_exporter"/>
</dbReference>
<organism evidence="6 7">
    <name type="scientific">Chiloscyllium punctatum</name>
    <name type="common">Brownbanded bambooshark</name>
    <name type="synonym">Hemiscyllium punctatum</name>
    <dbReference type="NCBI Taxonomy" id="137246"/>
    <lineage>
        <taxon>Eukaryota</taxon>
        <taxon>Metazoa</taxon>
        <taxon>Chordata</taxon>
        <taxon>Craniata</taxon>
        <taxon>Vertebrata</taxon>
        <taxon>Chondrichthyes</taxon>
        <taxon>Elasmobranchii</taxon>
        <taxon>Galeomorphii</taxon>
        <taxon>Galeoidea</taxon>
        <taxon>Orectolobiformes</taxon>
        <taxon>Hemiscylliidae</taxon>
        <taxon>Chiloscyllium</taxon>
    </lineage>
</organism>
<keyword evidence="7" id="KW-1185">Reference proteome</keyword>
<evidence type="ECO:0000313" key="6">
    <source>
        <dbReference type="EMBL" id="GCC18628.1"/>
    </source>
</evidence>
<dbReference type="GO" id="GO:0015421">
    <property type="term" value="F:ABC-type oligopeptide transporter activity"/>
    <property type="evidence" value="ECO:0007669"/>
    <property type="project" value="TreeGrafter"/>
</dbReference>
<feature type="domain" description="ABC transmembrane type-1" evidence="5">
    <location>
        <begin position="1"/>
        <end position="109"/>
    </location>
</feature>
<sequence>KLVQEIQDSIAKSNQVAGEVVSGIRTVRSFATENEESELFEKKLQETSQLKNKRDFVTAVYFLFRRHIQLAMQLIMLYTGQHLIRNGQMSSGDLVAFIFYQGDFGSYVR</sequence>
<dbReference type="OrthoDB" id="6500128at2759"/>
<dbReference type="PROSITE" id="PS50929">
    <property type="entry name" value="ABC_TM1F"/>
    <property type="match status" value="1"/>
</dbReference>